<comment type="caution">
    <text evidence="9">The sequence shown here is derived from an EMBL/GenBank/DDBJ whole genome shotgun (WGS) entry which is preliminary data.</text>
</comment>
<keyword evidence="10" id="KW-1185">Reference proteome</keyword>
<dbReference type="GO" id="GO:0020037">
    <property type="term" value="F:heme binding"/>
    <property type="evidence" value="ECO:0007669"/>
    <property type="project" value="InterPro"/>
</dbReference>
<dbReference type="PANTHER" id="PTHR24305">
    <property type="entry name" value="CYTOCHROME P450"/>
    <property type="match status" value="1"/>
</dbReference>
<dbReference type="GO" id="GO:0004497">
    <property type="term" value="F:monooxygenase activity"/>
    <property type="evidence" value="ECO:0007669"/>
    <property type="project" value="UniProtKB-KW"/>
</dbReference>
<accession>A0AAD9S9N9</accession>
<evidence type="ECO:0000256" key="1">
    <source>
        <dbReference type="ARBA" id="ARBA00001971"/>
    </source>
</evidence>
<protein>
    <recommendedName>
        <fullName evidence="11">Cytochrome P450</fullName>
    </recommendedName>
</protein>
<dbReference type="Proteomes" id="UP001265746">
    <property type="component" value="Unassembled WGS sequence"/>
</dbReference>
<sequence length="470" mass="54114">MTVSLAVGFDLATAATHVVLFIYFIYVSGTIIYRLFFSPLAKFPGPKFAAATGWYEFYFDWWLQGKYIFEIEKMHRKYGPVVRVNPEELSIHDANFYNEIYVTESRRRTHNYDVFCKGIDFDGSHFLSTDHSLHRKRRKPLEPFFSRMGITRLQPLLAEVSLHLEQRLRALKGQHTVIRLDHAFLAFSGDIISRICLDGAESDFSSFLDDQNFAPDWYDVIHAIVRSIPLFTGFPWIVRIVTAVPESFLLWAFPQGQMFNVFHDKAKQHIRRAIEDSHDKEGFSLFHQILRNDEMPVEERSEERLAKEAQTLLGAGSASTARTIGFASYYILSRSDVRERLQVELHEVMADWPQRVPTWAELEKVPYLQAVIKESLRLSYGVMHRLPRVSPDIAIQYKDYTIPPGVCLVRSILSSDIETNPSPGSSRDVGLLDALRCERIRFPVCIQSGALAKQSRTGYAQKLRSILQRI</sequence>
<dbReference type="GO" id="GO:0005506">
    <property type="term" value="F:iron ion binding"/>
    <property type="evidence" value="ECO:0007669"/>
    <property type="project" value="InterPro"/>
</dbReference>
<dbReference type="Pfam" id="PF00067">
    <property type="entry name" value="p450"/>
    <property type="match status" value="1"/>
</dbReference>
<dbReference type="PANTHER" id="PTHR24305:SF157">
    <property type="entry name" value="N-ACETYLTRYPTOPHAN 6-HYDROXYLASE IVOC-RELATED"/>
    <property type="match status" value="1"/>
</dbReference>
<keyword evidence="8" id="KW-0812">Transmembrane</keyword>
<evidence type="ECO:0000313" key="9">
    <source>
        <dbReference type="EMBL" id="KAK2602878.1"/>
    </source>
</evidence>
<evidence type="ECO:0000256" key="6">
    <source>
        <dbReference type="ARBA" id="ARBA00023004"/>
    </source>
</evidence>
<dbReference type="Gene3D" id="1.10.630.10">
    <property type="entry name" value="Cytochrome P450"/>
    <property type="match status" value="1"/>
</dbReference>
<evidence type="ECO:0008006" key="11">
    <source>
        <dbReference type="Google" id="ProtNLM"/>
    </source>
</evidence>
<evidence type="ECO:0000256" key="4">
    <source>
        <dbReference type="ARBA" id="ARBA00022723"/>
    </source>
</evidence>
<keyword evidence="7" id="KW-0503">Monooxygenase</keyword>
<comment type="cofactor">
    <cofactor evidence="1">
        <name>heme</name>
        <dbReference type="ChEBI" id="CHEBI:30413"/>
    </cofactor>
</comment>
<dbReference type="InterPro" id="IPR050121">
    <property type="entry name" value="Cytochrome_P450_monoxygenase"/>
</dbReference>
<organism evidence="9 10">
    <name type="scientific">Phomopsis amygdali</name>
    <name type="common">Fusicoccum amygdali</name>
    <dbReference type="NCBI Taxonomy" id="1214568"/>
    <lineage>
        <taxon>Eukaryota</taxon>
        <taxon>Fungi</taxon>
        <taxon>Dikarya</taxon>
        <taxon>Ascomycota</taxon>
        <taxon>Pezizomycotina</taxon>
        <taxon>Sordariomycetes</taxon>
        <taxon>Sordariomycetidae</taxon>
        <taxon>Diaporthales</taxon>
        <taxon>Diaporthaceae</taxon>
        <taxon>Diaporthe</taxon>
    </lineage>
</organism>
<feature type="transmembrane region" description="Helical" evidence="8">
    <location>
        <begin position="12"/>
        <end position="37"/>
    </location>
</feature>
<gene>
    <name evidence="9" type="ORF">N8I77_009380</name>
</gene>
<keyword evidence="8" id="KW-0472">Membrane</keyword>
<keyword evidence="3" id="KW-0349">Heme</keyword>
<reference evidence="9" key="1">
    <citation type="submission" date="2023-06" db="EMBL/GenBank/DDBJ databases">
        <authorList>
            <person name="Noh H."/>
        </authorList>
    </citation>
    <scope>NUCLEOTIDE SEQUENCE</scope>
    <source>
        <strain evidence="9">DUCC20226</strain>
    </source>
</reference>
<name>A0AAD9S9N9_PHOAM</name>
<evidence type="ECO:0000313" key="10">
    <source>
        <dbReference type="Proteomes" id="UP001265746"/>
    </source>
</evidence>
<evidence type="ECO:0000256" key="2">
    <source>
        <dbReference type="ARBA" id="ARBA00010617"/>
    </source>
</evidence>
<keyword evidence="8" id="KW-1133">Transmembrane helix</keyword>
<dbReference type="CDD" id="cd11062">
    <property type="entry name" value="CYP58-like"/>
    <property type="match status" value="1"/>
</dbReference>
<keyword evidence="6" id="KW-0408">Iron</keyword>
<dbReference type="InterPro" id="IPR001128">
    <property type="entry name" value="Cyt_P450"/>
</dbReference>
<keyword evidence="5" id="KW-0560">Oxidoreductase</keyword>
<dbReference type="InterPro" id="IPR036396">
    <property type="entry name" value="Cyt_P450_sf"/>
</dbReference>
<dbReference type="AlphaFoldDB" id="A0AAD9S9N9"/>
<comment type="similarity">
    <text evidence="2">Belongs to the cytochrome P450 family.</text>
</comment>
<dbReference type="GO" id="GO:0016705">
    <property type="term" value="F:oxidoreductase activity, acting on paired donors, with incorporation or reduction of molecular oxygen"/>
    <property type="evidence" value="ECO:0007669"/>
    <property type="project" value="InterPro"/>
</dbReference>
<dbReference type="EMBL" id="JAUJFL010000005">
    <property type="protein sequence ID" value="KAK2602878.1"/>
    <property type="molecule type" value="Genomic_DNA"/>
</dbReference>
<dbReference type="SUPFAM" id="SSF48264">
    <property type="entry name" value="Cytochrome P450"/>
    <property type="match status" value="1"/>
</dbReference>
<keyword evidence="4" id="KW-0479">Metal-binding</keyword>
<proteinExistence type="inferred from homology"/>
<evidence type="ECO:0000256" key="8">
    <source>
        <dbReference type="SAM" id="Phobius"/>
    </source>
</evidence>
<evidence type="ECO:0000256" key="3">
    <source>
        <dbReference type="ARBA" id="ARBA00022617"/>
    </source>
</evidence>
<evidence type="ECO:0000256" key="5">
    <source>
        <dbReference type="ARBA" id="ARBA00023002"/>
    </source>
</evidence>
<evidence type="ECO:0000256" key="7">
    <source>
        <dbReference type="ARBA" id="ARBA00023033"/>
    </source>
</evidence>